<dbReference type="AlphaFoldDB" id="A0A372JIU7"/>
<dbReference type="Pfam" id="PF02129">
    <property type="entry name" value="Peptidase_S15"/>
    <property type="match status" value="1"/>
</dbReference>
<keyword evidence="5" id="KW-0645">Protease</keyword>
<dbReference type="SMART" id="SM00939">
    <property type="entry name" value="PepX_C"/>
    <property type="match status" value="1"/>
</dbReference>
<gene>
    <name evidence="11" type="ORF">DZF91_20545</name>
</gene>
<keyword evidence="9" id="KW-0472">Membrane</keyword>
<comment type="caution">
    <text evidence="11">The sequence shown here is derived from an EMBL/GenBank/DDBJ whole genome shotgun (WGS) entry which is preliminary data.</text>
</comment>
<feature type="transmembrane region" description="Helical" evidence="9">
    <location>
        <begin position="39"/>
        <end position="60"/>
    </location>
</feature>
<dbReference type="Gene3D" id="2.60.120.260">
    <property type="entry name" value="Galactose-binding domain-like"/>
    <property type="match status" value="1"/>
</dbReference>
<evidence type="ECO:0000256" key="9">
    <source>
        <dbReference type="SAM" id="Phobius"/>
    </source>
</evidence>
<dbReference type="SUPFAM" id="SSF49785">
    <property type="entry name" value="Galactose-binding domain-like"/>
    <property type="match status" value="1"/>
</dbReference>
<dbReference type="GO" id="GO:0008239">
    <property type="term" value="F:dipeptidyl-peptidase activity"/>
    <property type="evidence" value="ECO:0007669"/>
    <property type="project" value="UniProtKB-EC"/>
</dbReference>
<organism evidence="11 12">
    <name type="scientific">Actinomadura logoneensis</name>
    <dbReference type="NCBI Taxonomy" id="2293572"/>
    <lineage>
        <taxon>Bacteria</taxon>
        <taxon>Bacillati</taxon>
        <taxon>Actinomycetota</taxon>
        <taxon>Actinomycetes</taxon>
        <taxon>Streptosporangiales</taxon>
        <taxon>Thermomonosporaceae</taxon>
        <taxon>Actinomadura</taxon>
    </lineage>
</organism>
<dbReference type="InterPro" id="IPR013736">
    <property type="entry name" value="Xaa-Pro_dipept_C"/>
</dbReference>
<evidence type="ECO:0000256" key="7">
    <source>
        <dbReference type="ARBA" id="ARBA00022825"/>
    </source>
</evidence>
<evidence type="ECO:0000256" key="4">
    <source>
        <dbReference type="ARBA" id="ARBA00022438"/>
    </source>
</evidence>
<dbReference type="Proteomes" id="UP000261811">
    <property type="component" value="Unassembled WGS sequence"/>
</dbReference>
<keyword evidence="7" id="KW-0720">Serine protease</keyword>
<keyword evidence="9" id="KW-1133">Transmembrane helix</keyword>
<accession>A0A372JIU7</accession>
<feature type="domain" description="Xaa-Pro dipeptidyl-peptidase C-terminal" evidence="10">
    <location>
        <begin position="402"/>
        <end position="651"/>
    </location>
</feature>
<evidence type="ECO:0000256" key="8">
    <source>
        <dbReference type="ARBA" id="ARBA00030045"/>
    </source>
</evidence>
<dbReference type="InterPro" id="IPR029058">
    <property type="entry name" value="AB_hydrolase_fold"/>
</dbReference>
<dbReference type="Gene3D" id="1.10.246.70">
    <property type="match status" value="1"/>
</dbReference>
<reference evidence="11 12" key="1">
    <citation type="submission" date="2018-08" db="EMBL/GenBank/DDBJ databases">
        <title>Actinomadura jelena sp. nov., a novel Actinomycete isolated from soil in Chad.</title>
        <authorList>
            <person name="Shi L."/>
        </authorList>
    </citation>
    <scope>NUCLEOTIDE SEQUENCE [LARGE SCALE GENOMIC DNA]</scope>
    <source>
        <strain evidence="11 12">NEAU-G17</strain>
    </source>
</reference>
<dbReference type="NCBIfam" id="TIGR00976">
    <property type="entry name" value="CocE_NonD"/>
    <property type="match status" value="1"/>
</dbReference>
<name>A0A372JIU7_9ACTN</name>
<sequence>MRPNLRVCEISPLTRRGADRQASPDLHSPRGAHLRLSRLVPVAAVLGASGLVAVALPAAAAPERPHVTVKDGRTQPTFSFQDAIRQQVYVETDVDSDHDGKKDRVAVFVTRPKETDAGLKVASIMEASPYYAGLQDPPYHPADVTDYPRLSPWTPPTEPPAPTSYTRMYYDNYFVSRGYAVLAADTLGTGNSDGCPTAIGPNEVNGMKKAVQWLTGDAKAYDANGDEVKASWSTGDVAMAGKSYDGTLPLAAASTGVKGLKTVVSVSGVANWYDYYRANGGVVAPDGYEGEDLDLHAKAVLSRKNPQVCAPEIHELEKKMDRVTGDYNATWDVRNFAKKIGNFRASVFMTGGLNDWNVKPSEMALLWNSLKKTNLNRKLWLHQGQHDDPLDVRQGAWLDSLNLWFAHELYGVKNDVMRQPKVDIERSPGTWETYREWPAPSARPVSLGFTQGADGASGVLGARGKGGAGFVDDPARTAEQLVTDESKADPNRLLYVTPALKQAVKFSGTANVKVRASVDGRSPYLSAVLVDYGTDTRPKALVSTQDRWCYGDSTPTDQGCRAVRKYTMATEPFKIVTRGWTDIRNRESLWHQSPVKAGKSHTYSWNLVPEDYVFKAGHRIGVMLVATDHAYTLRYPAGTQVRVDLGHSGITLPLTSDITG</sequence>
<evidence type="ECO:0000256" key="3">
    <source>
        <dbReference type="ARBA" id="ARBA00012463"/>
    </source>
</evidence>
<dbReference type="InterPro" id="IPR008979">
    <property type="entry name" value="Galactose-bd-like_sf"/>
</dbReference>
<comment type="similarity">
    <text evidence="2">Belongs to the peptidase S15 family.</text>
</comment>
<keyword evidence="9" id="KW-0812">Transmembrane</keyword>
<dbReference type="GO" id="GO:0004177">
    <property type="term" value="F:aminopeptidase activity"/>
    <property type="evidence" value="ECO:0007669"/>
    <property type="project" value="UniProtKB-KW"/>
</dbReference>
<protein>
    <recommendedName>
        <fullName evidence="3">Xaa-Pro dipeptidyl-peptidase</fullName>
        <ecNumber evidence="3">3.4.14.11</ecNumber>
    </recommendedName>
    <alternativeName>
        <fullName evidence="8">X-prolyl-dipeptidyl aminopeptidase</fullName>
    </alternativeName>
</protein>
<dbReference type="PRINTS" id="PR00923">
    <property type="entry name" value="LACTOPTASE"/>
</dbReference>
<dbReference type="Gene3D" id="3.40.50.1820">
    <property type="entry name" value="alpha/beta hydrolase"/>
    <property type="match status" value="1"/>
</dbReference>
<dbReference type="Pfam" id="PF08530">
    <property type="entry name" value="PepX_C"/>
    <property type="match status" value="1"/>
</dbReference>
<dbReference type="InterPro" id="IPR005674">
    <property type="entry name" value="CocE/Ser_esterase"/>
</dbReference>
<keyword evidence="6" id="KW-0378">Hydrolase</keyword>
<keyword evidence="4" id="KW-0031">Aminopeptidase</keyword>
<dbReference type="NCBIfam" id="NF003780">
    <property type="entry name" value="PRK05371.1-1"/>
    <property type="match status" value="1"/>
</dbReference>
<evidence type="ECO:0000313" key="12">
    <source>
        <dbReference type="Proteomes" id="UP000261811"/>
    </source>
</evidence>
<dbReference type="GO" id="GO:0006508">
    <property type="term" value="P:proteolysis"/>
    <property type="evidence" value="ECO:0007669"/>
    <property type="project" value="UniProtKB-KW"/>
</dbReference>
<evidence type="ECO:0000313" key="11">
    <source>
        <dbReference type="EMBL" id="RFU39784.1"/>
    </source>
</evidence>
<keyword evidence="12" id="KW-1185">Reference proteome</keyword>
<dbReference type="EC" id="3.4.14.11" evidence="3"/>
<evidence type="ECO:0000256" key="6">
    <source>
        <dbReference type="ARBA" id="ARBA00022801"/>
    </source>
</evidence>
<dbReference type="EMBL" id="QURH01000324">
    <property type="protein sequence ID" value="RFU39784.1"/>
    <property type="molecule type" value="Genomic_DNA"/>
</dbReference>
<dbReference type="GO" id="GO:0008236">
    <property type="term" value="F:serine-type peptidase activity"/>
    <property type="evidence" value="ECO:0007669"/>
    <property type="project" value="UniProtKB-KW"/>
</dbReference>
<dbReference type="InterPro" id="IPR008252">
    <property type="entry name" value="Pept_S15_Xpro"/>
</dbReference>
<evidence type="ECO:0000259" key="10">
    <source>
        <dbReference type="SMART" id="SM00939"/>
    </source>
</evidence>
<dbReference type="InterPro" id="IPR000383">
    <property type="entry name" value="Xaa-Pro-like_dom"/>
</dbReference>
<dbReference type="SUPFAM" id="SSF53474">
    <property type="entry name" value="alpha/beta-Hydrolases"/>
    <property type="match status" value="1"/>
</dbReference>
<evidence type="ECO:0000256" key="1">
    <source>
        <dbReference type="ARBA" id="ARBA00000123"/>
    </source>
</evidence>
<evidence type="ECO:0000256" key="5">
    <source>
        <dbReference type="ARBA" id="ARBA00022670"/>
    </source>
</evidence>
<comment type="catalytic activity">
    <reaction evidence="1">
        <text>Hydrolyzes Xaa-Pro-|- bonds to release unblocked, N-terminal dipeptides from substrates including Ala-Pro-|-p-nitroanilide and (sequentially) Tyr-Pro-|-Phe-Pro-|-Gly-Pro-|-Ile.</text>
        <dbReference type="EC" id="3.4.14.11"/>
    </reaction>
</comment>
<proteinExistence type="inferred from homology"/>
<evidence type="ECO:0000256" key="2">
    <source>
        <dbReference type="ARBA" id="ARBA00010819"/>
    </source>
</evidence>